<dbReference type="Pfam" id="PF13692">
    <property type="entry name" value="Glyco_trans_1_4"/>
    <property type="match status" value="1"/>
</dbReference>
<comment type="caution">
    <text evidence="4">The sequence shown here is derived from an EMBL/GenBank/DDBJ whole genome shotgun (WGS) entry which is preliminary data.</text>
</comment>
<evidence type="ECO:0000313" key="4">
    <source>
        <dbReference type="EMBL" id="GAA1107668.1"/>
    </source>
</evidence>
<feature type="domain" description="Glycosyltransferase subfamily 4-like N-terminal" evidence="3">
    <location>
        <begin position="35"/>
        <end position="214"/>
    </location>
</feature>
<dbReference type="Gene3D" id="3.40.50.2000">
    <property type="entry name" value="Glycogen Phosphorylase B"/>
    <property type="match status" value="2"/>
</dbReference>
<gene>
    <name evidence="4" type="ORF">GCM10009668_29640</name>
</gene>
<dbReference type="SUPFAM" id="SSF53756">
    <property type="entry name" value="UDP-Glycosyltransferase/glycogen phosphorylase"/>
    <property type="match status" value="1"/>
</dbReference>
<keyword evidence="2" id="KW-0808">Transferase</keyword>
<dbReference type="InterPro" id="IPR050194">
    <property type="entry name" value="Glycosyltransferase_grp1"/>
</dbReference>
<evidence type="ECO:0000313" key="5">
    <source>
        <dbReference type="Proteomes" id="UP001501581"/>
    </source>
</evidence>
<keyword evidence="1" id="KW-0328">Glycosyltransferase</keyword>
<name>A0ABP4EJ58_9ACTN</name>
<organism evidence="4 5">
    <name type="scientific">Nocardioides dubius</name>
    <dbReference type="NCBI Taxonomy" id="317019"/>
    <lineage>
        <taxon>Bacteria</taxon>
        <taxon>Bacillati</taxon>
        <taxon>Actinomycetota</taxon>
        <taxon>Actinomycetes</taxon>
        <taxon>Propionibacteriales</taxon>
        <taxon>Nocardioidaceae</taxon>
        <taxon>Nocardioides</taxon>
    </lineage>
</organism>
<keyword evidence="5" id="KW-1185">Reference proteome</keyword>
<dbReference type="Proteomes" id="UP001501581">
    <property type="component" value="Unassembled WGS sequence"/>
</dbReference>
<protein>
    <submittedName>
        <fullName evidence="4">Glycosyltransferase family 4 protein</fullName>
    </submittedName>
</protein>
<proteinExistence type="predicted"/>
<dbReference type="CDD" id="cd03794">
    <property type="entry name" value="GT4_WbuB-like"/>
    <property type="match status" value="1"/>
</dbReference>
<evidence type="ECO:0000259" key="3">
    <source>
        <dbReference type="Pfam" id="PF13579"/>
    </source>
</evidence>
<accession>A0ABP4EJ58</accession>
<dbReference type="PANTHER" id="PTHR45947">
    <property type="entry name" value="SULFOQUINOVOSYL TRANSFERASE SQD2"/>
    <property type="match status" value="1"/>
</dbReference>
<evidence type="ECO:0000256" key="1">
    <source>
        <dbReference type="ARBA" id="ARBA00022676"/>
    </source>
</evidence>
<sequence>MIDLGRRSAGPEARRHLWIVNHYAARPGEAGQRHFSLAAAMRQHGWSTSILACSVQHYTGDQRMHGWRLQKTEEHDGVVFRWLRGPRYASNGVARILNMVGFAVLVLLPRSTHRLARPDAVIGSTVHPLAALAASRLARRHRVPFIFEIRDLWPETLIELGSLPRHGVVARLMRRLERHLCDRATTVITTMPFAADYLEEQGVDRGKVRWISNGVWVDEFSSVVTEKGEDNDEGLSFVYLGALGHANAVDQLITGFVAADLPSSATLSIIGAGPCRKDLIDLVDELDAGGRIAIHEAVARTEVPALAGDADCLVVALRDSPLYRFGMSLNKLFEYMASGRPILCAGTARGNPLETSGGAIVTGADVEAIAVGLTRMVQLTPAERSSMGRCNQRFAREHFDFDHLGADLAQLLDAAVA</sequence>
<reference evidence="5" key="1">
    <citation type="journal article" date="2019" name="Int. J. Syst. Evol. Microbiol.">
        <title>The Global Catalogue of Microorganisms (GCM) 10K type strain sequencing project: providing services to taxonomists for standard genome sequencing and annotation.</title>
        <authorList>
            <consortium name="The Broad Institute Genomics Platform"/>
            <consortium name="The Broad Institute Genome Sequencing Center for Infectious Disease"/>
            <person name="Wu L."/>
            <person name="Ma J."/>
        </authorList>
    </citation>
    <scope>NUCLEOTIDE SEQUENCE [LARGE SCALE GENOMIC DNA]</scope>
    <source>
        <strain evidence="5">JCM 13008</strain>
    </source>
</reference>
<dbReference type="EMBL" id="BAAALG010000011">
    <property type="protein sequence ID" value="GAA1107668.1"/>
    <property type="molecule type" value="Genomic_DNA"/>
</dbReference>
<evidence type="ECO:0000256" key="2">
    <source>
        <dbReference type="ARBA" id="ARBA00022679"/>
    </source>
</evidence>
<dbReference type="PANTHER" id="PTHR45947:SF3">
    <property type="entry name" value="SULFOQUINOVOSYL TRANSFERASE SQD2"/>
    <property type="match status" value="1"/>
</dbReference>
<dbReference type="Pfam" id="PF13579">
    <property type="entry name" value="Glyco_trans_4_4"/>
    <property type="match status" value="1"/>
</dbReference>
<dbReference type="InterPro" id="IPR028098">
    <property type="entry name" value="Glyco_trans_4-like_N"/>
</dbReference>